<evidence type="ECO:0000256" key="1">
    <source>
        <dbReference type="SAM" id="MobiDB-lite"/>
    </source>
</evidence>
<name>A0A6N4X7D1_9FLAO</name>
<gene>
    <name evidence="2" type="ORF">CHRY9293_03047</name>
</gene>
<protein>
    <recommendedName>
        <fullName evidence="4">DUF3945 domain-containing protein</fullName>
    </recommendedName>
</protein>
<accession>A0A6N4X7D1</accession>
<dbReference type="RefSeq" id="WP_228455559.1">
    <property type="nucleotide sequence ID" value="NZ_CACVBR010000036.1"/>
</dbReference>
<organism evidence="2 3">
    <name type="scientific">Chryseobacterium potabilaquae</name>
    <dbReference type="NCBI Taxonomy" id="2675057"/>
    <lineage>
        <taxon>Bacteria</taxon>
        <taxon>Pseudomonadati</taxon>
        <taxon>Bacteroidota</taxon>
        <taxon>Flavobacteriia</taxon>
        <taxon>Flavobacteriales</taxon>
        <taxon>Weeksellaceae</taxon>
        <taxon>Chryseobacterium group</taxon>
        <taxon>Chryseobacterium</taxon>
    </lineage>
</organism>
<evidence type="ECO:0008006" key="4">
    <source>
        <dbReference type="Google" id="ProtNLM"/>
    </source>
</evidence>
<dbReference type="Proteomes" id="UP000445144">
    <property type="component" value="Unassembled WGS sequence"/>
</dbReference>
<evidence type="ECO:0000313" key="3">
    <source>
        <dbReference type="Proteomes" id="UP000445144"/>
    </source>
</evidence>
<dbReference type="EMBL" id="CACVBR010000036">
    <property type="protein sequence ID" value="CAA7196989.1"/>
    <property type="molecule type" value="Genomic_DNA"/>
</dbReference>
<reference evidence="2 3" key="1">
    <citation type="submission" date="2020-01" db="EMBL/GenBank/DDBJ databases">
        <authorList>
            <person name="Rodrigo-Torres L."/>
            <person name="Arahal R. D."/>
            <person name="Lucena T."/>
        </authorList>
    </citation>
    <scope>NUCLEOTIDE SEQUENCE [LARGE SCALE GENOMIC DNA]</scope>
    <source>
        <strain evidence="2 3">CECT 9293</strain>
    </source>
</reference>
<sequence length="230" mass="26964">MITSTLPIDDLKKFGIIESDNSFTKKLSAHDIQGFLKGSIIIADNEKDRITFQLVDGHSRLNINIYERDKDLSLLLENSAKFIEYSDIKTISSQELSVEKKAYVLDKETNKIMEYDFIKNAAELTKLIIEKDNVEETNRYKNELLRLKELFLEKIDQFPNMVKEITHDLNIVSKEISIVNSFTINQKLITEEEHRGAQLEVNDPNIYQKTHHRKEDEHQEEFQNSISFRR</sequence>
<feature type="region of interest" description="Disordered" evidence="1">
    <location>
        <begin position="210"/>
        <end position="230"/>
    </location>
</feature>
<keyword evidence="3" id="KW-1185">Reference proteome</keyword>
<dbReference type="AlphaFoldDB" id="A0A6N4X7D1"/>
<proteinExistence type="predicted"/>
<evidence type="ECO:0000313" key="2">
    <source>
        <dbReference type="EMBL" id="CAA7196989.1"/>
    </source>
</evidence>